<feature type="region of interest" description="Disordered" evidence="1">
    <location>
        <begin position="54"/>
        <end position="92"/>
    </location>
</feature>
<comment type="caution">
    <text evidence="2">The sequence shown here is derived from an EMBL/GenBank/DDBJ whole genome shotgun (WGS) entry which is preliminary data.</text>
</comment>
<keyword evidence="3" id="KW-1185">Reference proteome</keyword>
<proteinExistence type="predicted"/>
<feature type="compositionally biased region" description="Basic residues" evidence="1">
    <location>
        <begin position="73"/>
        <end position="82"/>
    </location>
</feature>
<feature type="region of interest" description="Disordered" evidence="1">
    <location>
        <begin position="1"/>
        <end position="39"/>
    </location>
</feature>
<dbReference type="EMBL" id="CAJVQB010063587">
    <property type="protein sequence ID" value="CAG8840743.1"/>
    <property type="molecule type" value="Genomic_DNA"/>
</dbReference>
<evidence type="ECO:0000256" key="1">
    <source>
        <dbReference type="SAM" id="MobiDB-lite"/>
    </source>
</evidence>
<feature type="compositionally biased region" description="Polar residues" evidence="1">
    <location>
        <begin position="59"/>
        <end position="72"/>
    </location>
</feature>
<protein>
    <submittedName>
        <fullName evidence="2">10283_t:CDS:1</fullName>
    </submittedName>
</protein>
<dbReference type="Proteomes" id="UP000789901">
    <property type="component" value="Unassembled WGS sequence"/>
</dbReference>
<accession>A0ABN7WTU5</accession>
<organism evidence="2 3">
    <name type="scientific">Gigaspora margarita</name>
    <dbReference type="NCBI Taxonomy" id="4874"/>
    <lineage>
        <taxon>Eukaryota</taxon>
        <taxon>Fungi</taxon>
        <taxon>Fungi incertae sedis</taxon>
        <taxon>Mucoromycota</taxon>
        <taxon>Glomeromycotina</taxon>
        <taxon>Glomeromycetes</taxon>
        <taxon>Diversisporales</taxon>
        <taxon>Gigasporaceae</taxon>
        <taxon>Gigaspora</taxon>
    </lineage>
</organism>
<sequence>LLTGAPVQSKITKKRSSQHKQSMIGQQNSKRYSTSPFQTSRQLLESCDNSAAINKKENASNTDFSIDNNNKLHQVKSSKVRHPSQLVNRKTF</sequence>
<gene>
    <name evidence="2" type="ORF">GMARGA_LOCUS35054</name>
</gene>
<feature type="non-terminal residue" evidence="2">
    <location>
        <position position="1"/>
    </location>
</feature>
<feature type="compositionally biased region" description="Polar residues" evidence="1">
    <location>
        <begin position="19"/>
        <end position="39"/>
    </location>
</feature>
<name>A0ABN7WTU5_GIGMA</name>
<evidence type="ECO:0000313" key="3">
    <source>
        <dbReference type="Proteomes" id="UP000789901"/>
    </source>
</evidence>
<reference evidence="2 3" key="1">
    <citation type="submission" date="2021-06" db="EMBL/GenBank/DDBJ databases">
        <authorList>
            <person name="Kallberg Y."/>
            <person name="Tangrot J."/>
            <person name="Rosling A."/>
        </authorList>
    </citation>
    <scope>NUCLEOTIDE SEQUENCE [LARGE SCALE GENOMIC DNA]</scope>
    <source>
        <strain evidence="2 3">120-4 pot B 10/14</strain>
    </source>
</reference>
<evidence type="ECO:0000313" key="2">
    <source>
        <dbReference type="EMBL" id="CAG8840743.1"/>
    </source>
</evidence>